<evidence type="ECO:0000256" key="6">
    <source>
        <dbReference type="ARBA" id="ARBA00022605"/>
    </source>
</evidence>
<keyword evidence="5" id="KW-0432">Leucine biosynthesis</keyword>
<protein>
    <recommendedName>
        <fullName evidence="4">2-isopropylmalate synthase</fullName>
        <ecNumber evidence="3">2.3.3.13</ecNumber>
    </recommendedName>
</protein>
<evidence type="ECO:0000256" key="5">
    <source>
        <dbReference type="ARBA" id="ARBA00022430"/>
    </source>
</evidence>
<dbReference type="SUPFAM" id="SSF110921">
    <property type="entry name" value="2-isopropylmalate synthase LeuA, allosteric (dimerisation) domain"/>
    <property type="match status" value="1"/>
</dbReference>
<accession>A0A3N1VKR8</accession>
<dbReference type="PROSITE" id="PS50991">
    <property type="entry name" value="PYR_CT"/>
    <property type="match status" value="1"/>
</dbReference>
<sequence length="520" mass="56093">MPTIRIFDTTLRDGEKSPGTMLTVPEKLRLAVELARLGVDVLEAGFPAASEGQFEAVQKIAQSVSGPTIAALARATNATDFDVAMRALASCARPRLHTFVPVSPFYRKHFLKKDFQETLDLGCKAVQLAKERCDDVEFTLVDAFRAPPEDVVTMAKAVADAGATVINIADTVGYAIPSDIEALFRSIKAALGEPSPVVLSIHCHNDLGLAVANSLAALAAGAGQVHVTVNGIGERAGNTALEELAAALKVRQDHFGIDLSLDSTLIGPTCRLVRRLTGINVQAHKPVVGANAFVCEATVPQLGEASAQPPYQIMDPQQFGLTRAAEPVAKDMAMDAFQAQLRRLGVLVDEKDLEACFEAYRQLAEHKEDLHVSDLENLLDETLLAPPQRYKLLYLNVSAGSISVPHATVQLEIDGQMCQDAGFGQGPVDATFKTICKMTHRFPKLVRYEVHAVTSGTDALGEVHVQLEEDAQTVQGRGVATDIVLGSAKAFINALNKLEQKSKEPSVSEFTEWESWQPRL</sequence>
<dbReference type="GO" id="GO:0009098">
    <property type="term" value="P:L-leucine biosynthetic process"/>
    <property type="evidence" value="ECO:0007669"/>
    <property type="project" value="UniProtKB-KW"/>
</dbReference>
<dbReference type="Proteomes" id="UP000276223">
    <property type="component" value="Unassembled WGS sequence"/>
</dbReference>
<comment type="similarity">
    <text evidence="2">Belongs to the alpha-IPM synthase/homocitrate synthase family. LeuA type 1 subfamily.</text>
</comment>
<dbReference type="Pfam" id="PF00682">
    <property type="entry name" value="HMGL-like"/>
    <property type="match status" value="1"/>
</dbReference>
<evidence type="ECO:0000256" key="9">
    <source>
        <dbReference type="ARBA" id="ARBA00023304"/>
    </source>
</evidence>
<dbReference type="PROSITE" id="PS00816">
    <property type="entry name" value="AIPM_HOMOCIT_SYNTH_2"/>
    <property type="match status" value="1"/>
</dbReference>
<dbReference type="InterPro" id="IPR036230">
    <property type="entry name" value="LeuA_allosteric_dom_sf"/>
</dbReference>
<evidence type="ECO:0000259" key="10">
    <source>
        <dbReference type="PROSITE" id="PS50991"/>
    </source>
</evidence>
<dbReference type="FunFam" id="3.20.20.70:FF:000010">
    <property type="entry name" value="2-isopropylmalate synthase"/>
    <property type="match status" value="1"/>
</dbReference>
<dbReference type="InterPro" id="IPR000891">
    <property type="entry name" value="PYR_CT"/>
</dbReference>
<dbReference type="NCBIfam" id="NF002086">
    <property type="entry name" value="PRK00915.1-3"/>
    <property type="match status" value="1"/>
</dbReference>
<organism evidence="11 12">
    <name type="scientific">Desulfosoma caldarium</name>
    <dbReference type="NCBI Taxonomy" id="610254"/>
    <lineage>
        <taxon>Bacteria</taxon>
        <taxon>Pseudomonadati</taxon>
        <taxon>Thermodesulfobacteriota</taxon>
        <taxon>Syntrophobacteria</taxon>
        <taxon>Syntrophobacterales</taxon>
        <taxon>Syntrophobacteraceae</taxon>
        <taxon>Desulfosoma</taxon>
    </lineage>
</organism>
<feature type="domain" description="Pyruvate carboxyltransferase" evidence="10">
    <location>
        <begin position="4"/>
        <end position="263"/>
    </location>
</feature>
<dbReference type="EMBL" id="RJVA01000010">
    <property type="protein sequence ID" value="ROR01598.1"/>
    <property type="molecule type" value="Genomic_DNA"/>
</dbReference>
<keyword evidence="7" id="KW-0808">Transferase</keyword>
<evidence type="ECO:0000256" key="8">
    <source>
        <dbReference type="ARBA" id="ARBA00023211"/>
    </source>
</evidence>
<dbReference type="PANTHER" id="PTHR10277:SF9">
    <property type="entry name" value="2-ISOPROPYLMALATE SYNTHASE 1, CHLOROPLASTIC-RELATED"/>
    <property type="match status" value="1"/>
</dbReference>
<keyword evidence="12" id="KW-1185">Reference proteome</keyword>
<evidence type="ECO:0000313" key="12">
    <source>
        <dbReference type="Proteomes" id="UP000276223"/>
    </source>
</evidence>
<dbReference type="EC" id="2.3.3.13" evidence="3"/>
<reference evidence="11 12" key="1">
    <citation type="submission" date="2018-11" db="EMBL/GenBank/DDBJ databases">
        <title>Genomic Encyclopedia of Type Strains, Phase IV (KMG-IV): sequencing the most valuable type-strain genomes for metagenomic binning, comparative biology and taxonomic classification.</title>
        <authorList>
            <person name="Goeker M."/>
        </authorList>
    </citation>
    <scope>NUCLEOTIDE SEQUENCE [LARGE SCALE GENOMIC DNA]</scope>
    <source>
        <strain evidence="11 12">DSM 22027</strain>
    </source>
</reference>
<evidence type="ECO:0000256" key="1">
    <source>
        <dbReference type="ARBA" id="ARBA00004689"/>
    </source>
</evidence>
<dbReference type="AlphaFoldDB" id="A0A3N1VKR8"/>
<keyword evidence="8" id="KW-0464">Manganese</keyword>
<dbReference type="InterPro" id="IPR050073">
    <property type="entry name" value="2-IPM_HCS-like"/>
</dbReference>
<keyword evidence="6" id="KW-0028">Amino-acid biosynthesis</keyword>
<name>A0A3N1VKR8_9BACT</name>
<dbReference type="Pfam" id="PF22617">
    <property type="entry name" value="HCS_D2"/>
    <property type="match status" value="1"/>
</dbReference>
<keyword evidence="9" id="KW-0100">Branched-chain amino acid biosynthesis</keyword>
<evidence type="ECO:0000256" key="7">
    <source>
        <dbReference type="ARBA" id="ARBA00022679"/>
    </source>
</evidence>
<gene>
    <name evidence="11" type="ORF">EDC27_0777</name>
</gene>
<dbReference type="Gene3D" id="3.20.20.70">
    <property type="entry name" value="Aldolase class I"/>
    <property type="match status" value="1"/>
</dbReference>
<dbReference type="SMART" id="SM00917">
    <property type="entry name" value="LeuA_dimer"/>
    <property type="match status" value="1"/>
</dbReference>
<evidence type="ECO:0000256" key="4">
    <source>
        <dbReference type="ARBA" id="ARBA00018198"/>
    </source>
</evidence>
<evidence type="ECO:0000256" key="2">
    <source>
        <dbReference type="ARBA" id="ARBA00009396"/>
    </source>
</evidence>
<comment type="caution">
    <text evidence="11">The sequence shown here is derived from an EMBL/GenBank/DDBJ whole genome shotgun (WGS) entry which is preliminary data.</text>
</comment>
<dbReference type="SUPFAM" id="SSF51569">
    <property type="entry name" value="Aldolase"/>
    <property type="match status" value="1"/>
</dbReference>
<dbReference type="GO" id="GO:0003852">
    <property type="term" value="F:2-isopropylmalate synthase activity"/>
    <property type="evidence" value="ECO:0007669"/>
    <property type="project" value="UniProtKB-EC"/>
</dbReference>
<dbReference type="PANTHER" id="PTHR10277">
    <property type="entry name" value="HOMOCITRATE SYNTHASE-RELATED"/>
    <property type="match status" value="1"/>
</dbReference>
<dbReference type="Pfam" id="PF08502">
    <property type="entry name" value="LeuA_dimer"/>
    <property type="match status" value="1"/>
</dbReference>
<dbReference type="FunFam" id="3.30.160.270:FF:000003">
    <property type="entry name" value="2-isopropylmalate synthase"/>
    <property type="match status" value="1"/>
</dbReference>
<dbReference type="Gene3D" id="1.10.238.260">
    <property type="match status" value="1"/>
</dbReference>
<dbReference type="InterPro" id="IPR054691">
    <property type="entry name" value="LeuA/HCS_post-cat"/>
</dbReference>
<proteinExistence type="inferred from homology"/>
<dbReference type="Gene3D" id="3.30.160.270">
    <property type="match status" value="1"/>
</dbReference>
<dbReference type="InterPro" id="IPR002034">
    <property type="entry name" value="AIPM/Hcit_synth_CS"/>
</dbReference>
<comment type="pathway">
    <text evidence="1">Amino-acid biosynthesis; L-leucine biosynthesis; L-leucine from 3-methyl-2-oxobutanoate: step 1/4.</text>
</comment>
<dbReference type="InterPro" id="IPR013709">
    <property type="entry name" value="2-isopropylmalate_synth_dimer"/>
</dbReference>
<dbReference type="InterPro" id="IPR013785">
    <property type="entry name" value="Aldolase_TIM"/>
</dbReference>
<evidence type="ECO:0000313" key="11">
    <source>
        <dbReference type="EMBL" id="ROR01598.1"/>
    </source>
</evidence>
<evidence type="ECO:0000256" key="3">
    <source>
        <dbReference type="ARBA" id="ARBA00012973"/>
    </source>
</evidence>
<dbReference type="RefSeq" id="WP_170161569.1">
    <property type="nucleotide sequence ID" value="NZ_RJVA01000010.1"/>
</dbReference>